<evidence type="ECO:0000259" key="2">
    <source>
        <dbReference type="SMART" id="SM01356"/>
    </source>
</evidence>
<dbReference type="Pfam" id="PF14807">
    <property type="entry name" value="AP4E_app_platf"/>
    <property type="match status" value="1"/>
</dbReference>
<evidence type="ECO:0000313" key="4">
    <source>
        <dbReference type="Proteomes" id="UP000694428"/>
    </source>
</evidence>
<evidence type="ECO:0000313" key="3">
    <source>
        <dbReference type="Ensembl" id="ENSPSTP00000019910.1"/>
    </source>
</evidence>
<reference evidence="3" key="1">
    <citation type="submission" date="2025-08" db="UniProtKB">
        <authorList>
            <consortium name="Ensembl"/>
        </authorList>
    </citation>
    <scope>IDENTIFICATION</scope>
</reference>
<accession>A0A8C9FSZ9</accession>
<name>A0A8C9FSZ9_PAVCR</name>
<protein>
    <recommendedName>
        <fullName evidence="2">AP-4 complex subunit epsilon-1 C-terminal domain-containing protein</fullName>
    </recommendedName>
</protein>
<organism evidence="3 4">
    <name type="scientific">Pavo cristatus</name>
    <name type="common">Indian peafowl</name>
    <name type="synonym">Blue peafowl</name>
    <dbReference type="NCBI Taxonomy" id="9049"/>
    <lineage>
        <taxon>Eukaryota</taxon>
        <taxon>Metazoa</taxon>
        <taxon>Chordata</taxon>
        <taxon>Craniata</taxon>
        <taxon>Vertebrata</taxon>
        <taxon>Euteleostomi</taxon>
        <taxon>Archelosauria</taxon>
        <taxon>Archosauria</taxon>
        <taxon>Dinosauria</taxon>
        <taxon>Saurischia</taxon>
        <taxon>Theropoda</taxon>
        <taxon>Coelurosauria</taxon>
        <taxon>Aves</taxon>
        <taxon>Neognathae</taxon>
        <taxon>Galloanserae</taxon>
        <taxon>Galliformes</taxon>
        <taxon>Phasianidae</taxon>
        <taxon>Phasianinae</taxon>
        <taxon>Pavo</taxon>
    </lineage>
</organism>
<evidence type="ECO:0000256" key="1">
    <source>
        <dbReference type="SAM" id="MobiDB-lite"/>
    </source>
</evidence>
<dbReference type="SMART" id="SM01356">
    <property type="entry name" value="AP4E_app_platf"/>
    <property type="match status" value="1"/>
</dbReference>
<dbReference type="Proteomes" id="UP000694428">
    <property type="component" value="Unplaced"/>
</dbReference>
<proteinExistence type="predicted"/>
<dbReference type="AlphaFoldDB" id="A0A8C9FSZ9"/>
<feature type="region of interest" description="Disordered" evidence="1">
    <location>
        <begin position="54"/>
        <end position="73"/>
    </location>
</feature>
<reference evidence="3" key="2">
    <citation type="submission" date="2025-09" db="UniProtKB">
        <authorList>
            <consortium name="Ensembl"/>
        </authorList>
    </citation>
    <scope>IDENTIFICATION</scope>
</reference>
<sequence>MQLNLDSDQVSSLSEEEKEKQQLASTLFVGLGSNAGVSLMGKVDLCTQKFKRRSKVDEAQSNEEALDMQNSAASDFDPLLDTVPITKEDCDGDKRTTLRKPSLCSSDTVEEALQSVKKPGLDDKLSASRLPQLSLFADSNIEVLQPSPSSQCENANKTVLLPSLAEELAELPHSEVAELCQSDALALYLCKVWKDDSLLLVVFVSNKNTSALNAILFLLKNTVQILESPACQFSVIEAQSVGCCQKCVWMDKVCTQGVISGFVNYQSEVESRLEFSVPLSLLDFIRPMEMTTEDFGKLWLSLSNDVKQNIKMPSSQDSFSAAVSVLHQKLKLHVVDIIGNEGILACQLLPSVPCLLHCRTHSGMLTLWFRSPCSALPDGLLYQCQKVMEES</sequence>
<dbReference type="Ensembl" id="ENSPSTT00000020873.1">
    <property type="protein sequence ID" value="ENSPSTP00000019910.1"/>
    <property type="gene ID" value="ENSPSTG00000014415.1"/>
</dbReference>
<keyword evidence="4" id="KW-1185">Reference proteome</keyword>
<dbReference type="InterPro" id="IPR028269">
    <property type="entry name" value="AP4E1_C"/>
</dbReference>
<feature type="domain" description="AP-4 complex subunit epsilon-1 C-terminal" evidence="2">
    <location>
        <begin position="286"/>
        <end position="389"/>
    </location>
</feature>